<dbReference type="Pfam" id="PF00646">
    <property type="entry name" value="F-box"/>
    <property type="match status" value="1"/>
</dbReference>
<evidence type="ECO:0000313" key="4">
    <source>
        <dbReference type="EMBL" id="KAG0541453.1"/>
    </source>
</evidence>
<reference evidence="4" key="2">
    <citation type="submission" date="2020-10" db="EMBL/GenBank/DDBJ databases">
        <authorList>
            <person name="Cooper E.A."/>
            <person name="Brenton Z.W."/>
            <person name="Flinn B.S."/>
            <person name="Jenkins J."/>
            <person name="Shu S."/>
            <person name="Flowers D."/>
            <person name="Luo F."/>
            <person name="Wang Y."/>
            <person name="Xia P."/>
            <person name="Barry K."/>
            <person name="Daum C."/>
            <person name="Lipzen A."/>
            <person name="Yoshinaga Y."/>
            <person name="Schmutz J."/>
            <person name="Saski C."/>
            <person name="Vermerris W."/>
            <person name="Kresovich S."/>
        </authorList>
    </citation>
    <scope>NUCLEOTIDE SEQUENCE</scope>
</reference>
<dbReference type="InterPro" id="IPR055312">
    <property type="entry name" value="FBL15-like"/>
</dbReference>
<sequence length="520" mass="58508">MERSGGGGGGQIAAKRAKPPDGGGQISAKRAKPPDGGEDRLSALHDDLLLRILVLLDTTEAARTSVLACRWRSLWRDAPEVRFNPAPDGNRIRDALDARDDATSSLRRISVTAKDTATDSVATWLPSAARRLVGDLIYRIVGPKSSLNEEEDEDEEDEEEVVKEAGERGVVELPCFEKASKMQLKLRYQRLAFPLQGVFNKLTNLLLSRVRFHGPGDLGNAVSEPRSPCLQKLCVLESRGLHNLSIHSKSLLKIKLFNLGRSLRQLTIVAPNLKKLGMAYCLFDNAHRKPVANISAPQMVSLAWVDAYDPQTVHLGNLGQVQLLRTKIFWVYGSQVQREQNQCLKFLQQFKVPRSLNLILINQPDLDGYQCLLGDITLPPQIMYMHLDILNDGHAFGATLFKVLRMCSGLRRLSFEFYTNSDLEAQVTCPPGCICDEQEKWKTEEFLLNRLQIVEIIGLRGSQYEVSFVKQVFHWAKAVKWMKFTFNSSVSENMAKELCQVFQSFSRPEICMEFYNTSPN</sequence>
<dbReference type="Pfam" id="PF24758">
    <property type="entry name" value="LRR_At5g56370"/>
    <property type="match status" value="1"/>
</dbReference>
<proteinExistence type="predicted"/>
<dbReference type="PANTHER" id="PTHR34709">
    <property type="entry name" value="OS10G0396666 PROTEIN"/>
    <property type="match status" value="1"/>
</dbReference>
<protein>
    <recommendedName>
        <fullName evidence="6">FBD domain-containing protein</fullName>
    </recommendedName>
</protein>
<name>A0A921UR85_SORBI</name>
<dbReference type="AlphaFoldDB" id="A0A921UR85"/>
<dbReference type="SUPFAM" id="SSF81383">
    <property type="entry name" value="F-box domain"/>
    <property type="match status" value="1"/>
</dbReference>
<evidence type="ECO:0000313" key="5">
    <source>
        <dbReference type="Proteomes" id="UP000807115"/>
    </source>
</evidence>
<dbReference type="InterPro" id="IPR001810">
    <property type="entry name" value="F-box_dom"/>
</dbReference>
<evidence type="ECO:0008006" key="6">
    <source>
        <dbReference type="Google" id="ProtNLM"/>
    </source>
</evidence>
<evidence type="ECO:0000259" key="3">
    <source>
        <dbReference type="Pfam" id="PF24758"/>
    </source>
</evidence>
<dbReference type="InterPro" id="IPR036047">
    <property type="entry name" value="F-box-like_dom_sf"/>
</dbReference>
<feature type="domain" description="F-box" evidence="2">
    <location>
        <begin position="41"/>
        <end position="77"/>
    </location>
</feature>
<feature type="domain" description="F-box/LRR-repeat protein 15/At3g58940/PEG3-like LRR" evidence="3">
    <location>
        <begin position="192"/>
        <end position="307"/>
    </location>
</feature>
<organism evidence="4 5">
    <name type="scientific">Sorghum bicolor</name>
    <name type="common">Sorghum</name>
    <name type="synonym">Sorghum vulgare</name>
    <dbReference type="NCBI Taxonomy" id="4558"/>
    <lineage>
        <taxon>Eukaryota</taxon>
        <taxon>Viridiplantae</taxon>
        <taxon>Streptophyta</taxon>
        <taxon>Embryophyta</taxon>
        <taxon>Tracheophyta</taxon>
        <taxon>Spermatophyta</taxon>
        <taxon>Magnoliopsida</taxon>
        <taxon>Liliopsida</taxon>
        <taxon>Poales</taxon>
        <taxon>Poaceae</taxon>
        <taxon>PACMAD clade</taxon>
        <taxon>Panicoideae</taxon>
        <taxon>Andropogonodae</taxon>
        <taxon>Andropogoneae</taxon>
        <taxon>Sorghinae</taxon>
        <taxon>Sorghum</taxon>
    </lineage>
</organism>
<feature type="compositionally biased region" description="Gly residues" evidence="1">
    <location>
        <begin position="1"/>
        <end position="11"/>
    </location>
</feature>
<evidence type="ECO:0000256" key="1">
    <source>
        <dbReference type="SAM" id="MobiDB-lite"/>
    </source>
</evidence>
<feature type="region of interest" description="Disordered" evidence="1">
    <location>
        <begin position="1"/>
        <end position="39"/>
    </location>
</feature>
<dbReference type="InterPro" id="IPR055411">
    <property type="entry name" value="LRR_FXL15/At3g58940/PEG3-like"/>
</dbReference>
<accession>A0A921UR85</accession>
<comment type="caution">
    <text evidence="4">The sequence shown here is derived from an EMBL/GenBank/DDBJ whole genome shotgun (WGS) entry which is preliminary data.</text>
</comment>
<gene>
    <name evidence="4" type="ORF">BDA96_02G018000</name>
</gene>
<evidence type="ECO:0000259" key="2">
    <source>
        <dbReference type="Pfam" id="PF00646"/>
    </source>
</evidence>
<dbReference type="Proteomes" id="UP000807115">
    <property type="component" value="Chromosome 2"/>
</dbReference>
<dbReference type="PANTHER" id="PTHR34709:SF61">
    <property type="entry name" value="OS07G0229100 PROTEIN"/>
    <property type="match status" value="1"/>
</dbReference>
<dbReference type="EMBL" id="CM027681">
    <property type="protein sequence ID" value="KAG0541453.1"/>
    <property type="molecule type" value="Genomic_DNA"/>
</dbReference>
<reference evidence="4" key="1">
    <citation type="journal article" date="2019" name="BMC Genomics">
        <title>A new reference genome for Sorghum bicolor reveals high levels of sequence similarity between sweet and grain genotypes: implications for the genetics of sugar metabolism.</title>
        <authorList>
            <person name="Cooper E.A."/>
            <person name="Brenton Z.W."/>
            <person name="Flinn B.S."/>
            <person name="Jenkins J."/>
            <person name="Shu S."/>
            <person name="Flowers D."/>
            <person name="Luo F."/>
            <person name="Wang Y."/>
            <person name="Xia P."/>
            <person name="Barry K."/>
            <person name="Daum C."/>
            <person name="Lipzen A."/>
            <person name="Yoshinaga Y."/>
            <person name="Schmutz J."/>
            <person name="Saski C."/>
            <person name="Vermerris W."/>
            <person name="Kresovich S."/>
        </authorList>
    </citation>
    <scope>NUCLEOTIDE SEQUENCE</scope>
</reference>